<evidence type="ECO:0000259" key="7">
    <source>
        <dbReference type="Pfam" id="PF05699"/>
    </source>
</evidence>
<evidence type="ECO:0000256" key="2">
    <source>
        <dbReference type="ARBA" id="ARBA00022723"/>
    </source>
</evidence>
<accession>A0A1X7UBM5</accession>
<evidence type="ECO:0000256" key="6">
    <source>
        <dbReference type="SAM" id="MobiDB-lite"/>
    </source>
</evidence>
<protein>
    <recommendedName>
        <fullName evidence="7">HAT C-terminal dimerisation domain-containing protein</fullName>
    </recommendedName>
</protein>
<evidence type="ECO:0000256" key="5">
    <source>
        <dbReference type="ARBA" id="ARBA00023242"/>
    </source>
</evidence>
<dbReference type="GO" id="GO:0005634">
    <property type="term" value="C:nucleus"/>
    <property type="evidence" value="ECO:0007669"/>
    <property type="project" value="UniProtKB-SubCell"/>
</dbReference>
<dbReference type="eggNOG" id="KOG1121">
    <property type="taxonomic scope" value="Eukaryota"/>
</dbReference>
<dbReference type="GO" id="GO:0046983">
    <property type="term" value="F:protein dimerization activity"/>
    <property type="evidence" value="ECO:0007669"/>
    <property type="project" value="InterPro"/>
</dbReference>
<dbReference type="EnsemblMetazoa" id="Aqu2.1.25054_001">
    <property type="protein sequence ID" value="Aqu2.1.25054_001"/>
    <property type="gene ID" value="Aqu2.1.25054"/>
</dbReference>
<dbReference type="InterPro" id="IPR052035">
    <property type="entry name" value="ZnF_BED_domain_contain"/>
</dbReference>
<dbReference type="InterPro" id="IPR008906">
    <property type="entry name" value="HATC_C_dom"/>
</dbReference>
<evidence type="ECO:0000256" key="3">
    <source>
        <dbReference type="ARBA" id="ARBA00022771"/>
    </source>
</evidence>
<keyword evidence="2" id="KW-0479">Metal-binding</keyword>
<dbReference type="InterPro" id="IPR012337">
    <property type="entry name" value="RNaseH-like_sf"/>
</dbReference>
<evidence type="ECO:0000313" key="8">
    <source>
        <dbReference type="EnsemblMetazoa" id="Aqu2.1.25054_001"/>
    </source>
</evidence>
<dbReference type="InParanoid" id="A0A1X7UBM5"/>
<dbReference type="SUPFAM" id="SSF53098">
    <property type="entry name" value="Ribonuclease H-like"/>
    <property type="match status" value="1"/>
</dbReference>
<dbReference type="PANTHER" id="PTHR46481">
    <property type="entry name" value="ZINC FINGER BED DOMAIN-CONTAINING PROTEIN 4"/>
    <property type="match status" value="1"/>
</dbReference>
<evidence type="ECO:0000256" key="1">
    <source>
        <dbReference type="ARBA" id="ARBA00004123"/>
    </source>
</evidence>
<feature type="region of interest" description="Disordered" evidence="6">
    <location>
        <begin position="51"/>
        <end position="90"/>
    </location>
</feature>
<comment type="subcellular location">
    <subcellularLocation>
        <location evidence="1">Nucleus</location>
    </subcellularLocation>
</comment>
<dbReference type="OrthoDB" id="6366580at2759"/>
<reference evidence="8" key="1">
    <citation type="submission" date="2017-05" db="UniProtKB">
        <authorList>
            <consortium name="EnsemblMetazoa"/>
        </authorList>
    </citation>
    <scope>IDENTIFICATION</scope>
</reference>
<dbReference type="Pfam" id="PF05699">
    <property type="entry name" value="Dimer_Tnp_hAT"/>
    <property type="match status" value="1"/>
</dbReference>
<dbReference type="PANTHER" id="PTHR46481:SF10">
    <property type="entry name" value="ZINC FINGER BED DOMAIN-CONTAINING PROTEIN 39"/>
    <property type="match status" value="1"/>
</dbReference>
<keyword evidence="3" id="KW-0863">Zinc-finger</keyword>
<dbReference type="GO" id="GO:0008270">
    <property type="term" value="F:zinc ion binding"/>
    <property type="evidence" value="ECO:0007669"/>
    <property type="project" value="UniProtKB-KW"/>
</dbReference>
<keyword evidence="5" id="KW-0539">Nucleus</keyword>
<dbReference type="AlphaFoldDB" id="A0A1X7UBM5"/>
<organism evidence="8">
    <name type="scientific">Amphimedon queenslandica</name>
    <name type="common">Sponge</name>
    <dbReference type="NCBI Taxonomy" id="400682"/>
    <lineage>
        <taxon>Eukaryota</taxon>
        <taxon>Metazoa</taxon>
        <taxon>Porifera</taxon>
        <taxon>Demospongiae</taxon>
        <taxon>Heteroscleromorpha</taxon>
        <taxon>Haplosclerida</taxon>
        <taxon>Niphatidae</taxon>
        <taxon>Amphimedon</taxon>
    </lineage>
</organism>
<sequence length="262" mass="29469">MLTALASSLDKRMAKFESQELFMLASTLDPRFKLKWCSDDDEQQRVKSILLEKAGSKVTTHEPEVPQQAVKMDATPSEPPSKRKKQEPEPSRLLSYLFTEESSTQTKISNPLDVEFSKYFSEPCLGEQRDALAFWKEHSATYPNISKLACYYLSVPASSGPVVLTWQCCVIEWGLTWNETQKVKETFLYHIDLSNMSEKRSDTGNLRTTLKPAVGARVILTVNVDVSEGLGNGPRGEVIHFVTDDNSEVEKILIKFDKANVG</sequence>
<name>A0A1X7UBM5_AMPQE</name>
<proteinExistence type="predicted"/>
<evidence type="ECO:0000256" key="4">
    <source>
        <dbReference type="ARBA" id="ARBA00022833"/>
    </source>
</evidence>
<feature type="domain" description="HAT C-terminal dimerisation" evidence="7">
    <location>
        <begin position="115"/>
        <end position="159"/>
    </location>
</feature>
<keyword evidence="4" id="KW-0862">Zinc</keyword>